<dbReference type="EMBL" id="LLXL01000511">
    <property type="protein sequence ID" value="PKK71535.1"/>
    <property type="molecule type" value="Genomic_DNA"/>
</dbReference>
<dbReference type="VEuPathDB" id="FungiDB:FUN_015177"/>
<dbReference type="InterPro" id="IPR011333">
    <property type="entry name" value="SKP1/BTB/POZ_sf"/>
</dbReference>
<dbReference type="Proteomes" id="UP000233469">
    <property type="component" value="Unassembled WGS sequence"/>
</dbReference>
<dbReference type="SUPFAM" id="SSF54695">
    <property type="entry name" value="POZ domain"/>
    <property type="match status" value="1"/>
</dbReference>
<feature type="domain" description="BTB" evidence="1">
    <location>
        <begin position="9"/>
        <end position="79"/>
    </location>
</feature>
<evidence type="ECO:0000313" key="3">
    <source>
        <dbReference type="Proteomes" id="UP000233469"/>
    </source>
</evidence>
<dbReference type="PANTHER" id="PTHR45774:SF3">
    <property type="entry name" value="BTB (POZ) DOMAIN-CONTAINING 2B-RELATED"/>
    <property type="match status" value="1"/>
</dbReference>
<gene>
    <name evidence="2" type="ORF">RhiirC2_778282</name>
</gene>
<reference evidence="2 3" key="2">
    <citation type="submission" date="2017-10" db="EMBL/GenBank/DDBJ databases">
        <title>Extensive intraspecific genome diversity in a model arbuscular mycorrhizal fungus.</title>
        <authorList>
            <person name="Chen E.C.H."/>
            <person name="Morin E."/>
            <person name="Baudet D."/>
            <person name="Noel J."/>
            <person name="Ndikumana S."/>
            <person name="Charron P."/>
            <person name="St-Onge C."/>
            <person name="Giorgi J."/>
            <person name="Grigoriev I.V."/>
            <person name="Roux C."/>
            <person name="Martin F.M."/>
            <person name="Corradi N."/>
        </authorList>
    </citation>
    <scope>NUCLEOTIDE SEQUENCE [LARGE SCALE GENOMIC DNA]</scope>
    <source>
        <strain evidence="2 3">C2</strain>
    </source>
</reference>
<dbReference type="VEuPathDB" id="FungiDB:RhiirFUN_010983"/>
<dbReference type="PANTHER" id="PTHR45774">
    <property type="entry name" value="BTB/POZ DOMAIN-CONTAINING"/>
    <property type="match status" value="1"/>
</dbReference>
<evidence type="ECO:0000313" key="2">
    <source>
        <dbReference type="EMBL" id="PKK71535.1"/>
    </source>
</evidence>
<name>A0A2N1NC93_9GLOM</name>
<protein>
    <recommendedName>
        <fullName evidence="1">BTB domain-containing protein</fullName>
    </recommendedName>
</protein>
<organism evidence="2 3">
    <name type="scientific">Rhizophagus irregularis</name>
    <dbReference type="NCBI Taxonomy" id="588596"/>
    <lineage>
        <taxon>Eukaryota</taxon>
        <taxon>Fungi</taxon>
        <taxon>Fungi incertae sedis</taxon>
        <taxon>Mucoromycota</taxon>
        <taxon>Glomeromycotina</taxon>
        <taxon>Glomeromycetes</taxon>
        <taxon>Glomerales</taxon>
        <taxon>Glomeraceae</taxon>
        <taxon>Rhizophagus</taxon>
    </lineage>
</organism>
<reference evidence="2 3" key="1">
    <citation type="submission" date="2016-04" db="EMBL/GenBank/DDBJ databases">
        <title>Genome analyses suggest a sexual origin of heterokaryosis in a supposedly ancient asexual fungus.</title>
        <authorList>
            <person name="Ropars J."/>
            <person name="Sedzielewska K."/>
            <person name="Noel J."/>
            <person name="Charron P."/>
            <person name="Farinelli L."/>
            <person name="Marton T."/>
            <person name="Kruger M."/>
            <person name="Pelin A."/>
            <person name="Brachmann A."/>
            <person name="Corradi N."/>
        </authorList>
    </citation>
    <scope>NUCLEOTIDE SEQUENCE [LARGE SCALE GENOMIC DNA]</scope>
    <source>
        <strain evidence="2 3">C2</strain>
    </source>
</reference>
<dbReference type="Pfam" id="PF00651">
    <property type="entry name" value="BTB"/>
    <property type="match status" value="1"/>
</dbReference>
<accession>A0A2N1NC93</accession>
<dbReference type="AlphaFoldDB" id="A0A2N1NC93"/>
<dbReference type="InterPro" id="IPR000210">
    <property type="entry name" value="BTB/POZ_dom"/>
</dbReference>
<evidence type="ECO:0000259" key="1">
    <source>
        <dbReference type="Pfam" id="PF00651"/>
    </source>
</evidence>
<dbReference type="VEuPathDB" id="FungiDB:RhiirA1_472327"/>
<sequence length="205" mass="24528">MQYENYQAFLKKSDENGIFTFKLPNINQTVFQTIITYIYTGSVDLTYKQGDEIFYILFASYKFSLGALTKFTEKYLIKNHSKYLRKYSVEILHNILYTNYTSDKLQELCLDTICYEPKLLFHANNFARLPTPLLEIILKRDDLNLIEIEIWENLIKWGVAQVSRQLSNNPNEWTKEDFTELERNIYNLIPLIRFYEISSKDYFKK</sequence>
<dbReference type="Gene3D" id="3.30.710.10">
    <property type="entry name" value="Potassium Channel Kv1.1, Chain A"/>
    <property type="match status" value="1"/>
</dbReference>
<comment type="caution">
    <text evidence="2">The sequence shown here is derived from an EMBL/GenBank/DDBJ whole genome shotgun (WGS) entry which is preliminary data.</text>
</comment>
<proteinExistence type="predicted"/>